<dbReference type="Gene3D" id="1.10.238.10">
    <property type="entry name" value="EF-hand"/>
    <property type="match status" value="1"/>
</dbReference>
<accession>A0A0N4V0A0</accession>
<dbReference type="PANTHER" id="PTHR46141:SF1">
    <property type="entry name" value="SODIUM LEAK CHANNEL NALCN"/>
    <property type="match status" value="1"/>
</dbReference>
<organism evidence="2">
    <name type="scientific">Enterobius vermicularis</name>
    <name type="common">Human pinworm</name>
    <dbReference type="NCBI Taxonomy" id="51028"/>
    <lineage>
        <taxon>Eukaryota</taxon>
        <taxon>Metazoa</taxon>
        <taxon>Ecdysozoa</taxon>
        <taxon>Nematoda</taxon>
        <taxon>Chromadorea</taxon>
        <taxon>Rhabditida</taxon>
        <taxon>Spirurina</taxon>
        <taxon>Oxyuridomorpha</taxon>
        <taxon>Oxyuroidea</taxon>
        <taxon>Oxyuridae</taxon>
        <taxon>Enterobius</taxon>
    </lineage>
</organism>
<protein>
    <submittedName>
        <fullName evidence="2">EF-hand domain-containing protein</fullName>
    </submittedName>
</protein>
<dbReference type="AlphaFoldDB" id="A0A0N4V0A0"/>
<dbReference type="PANTHER" id="PTHR46141">
    <property type="entry name" value="SODIUM LEAK CHANNEL NON-SELECTIVE PROTEIN"/>
    <property type="match status" value="1"/>
</dbReference>
<proteinExistence type="predicted"/>
<evidence type="ECO:0000313" key="2">
    <source>
        <dbReference type="WBParaSite" id="EVEC_0000333201-mRNA-1"/>
    </source>
</evidence>
<name>A0A0N4V0A0_ENTVE</name>
<feature type="region of interest" description="Disordered" evidence="1">
    <location>
        <begin position="225"/>
        <end position="257"/>
    </location>
</feature>
<dbReference type="InterPro" id="IPR028823">
    <property type="entry name" value="NALCN"/>
</dbReference>
<evidence type="ECO:0000256" key="1">
    <source>
        <dbReference type="SAM" id="MobiDB-lite"/>
    </source>
</evidence>
<dbReference type="WBParaSite" id="EVEC_0000333201-mRNA-1">
    <property type="protein sequence ID" value="EVEC_0000333201-mRNA-1"/>
    <property type="gene ID" value="EVEC_0000333201"/>
</dbReference>
<sequence>LLAAVIIENFSLFYSSEEDALLSYADIRNFQQVWNMIDIEQKRTIPVRRVKFLLRLLKGRLEVDPNKDRLLFKHMCHEMYRLHNGDDISFHDILNMLSYRSVDIRKSLQLEELLQREELEYIIEEEVAKQTIRSWLEGCLRRIKAQQNTQLCFNQQLATPLSIQTNQLPIGLRETTEKITDVLEPEAEENIKKKYPKKSHRSSIPELVGEAKKFIFSGGSITKQKTSSSERLHQINDRSIKSASCGEKSPSSLTGRNEKRASVMQKCLFWKADFKCVLKSLKVSGVNVKKLKLHFQTSELPNLEEYSEDSPEATSGDNRRHSTEGTVPAGKGSSYNIPVTLSTPSFSGMTGDLDRTFDVKEWWSSLEKNTDGLCMFDLILYRIPLMIRG</sequence>
<dbReference type="GO" id="GO:0005886">
    <property type="term" value="C:plasma membrane"/>
    <property type="evidence" value="ECO:0007669"/>
    <property type="project" value="TreeGrafter"/>
</dbReference>
<reference evidence="2" key="1">
    <citation type="submission" date="2017-02" db="UniProtKB">
        <authorList>
            <consortium name="WormBaseParasite"/>
        </authorList>
    </citation>
    <scope>IDENTIFICATION</scope>
</reference>
<dbReference type="GO" id="GO:0005261">
    <property type="term" value="F:monoatomic cation channel activity"/>
    <property type="evidence" value="ECO:0007669"/>
    <property type="project" value="InterPro"/>
</dbReference>
<dbReference type="GO" id="GO:0032224">
    <property type="term" value="P:positive regulation of synaptic transmission, cholinergic"/>
    <property type="evidence" value="ECO:0007669"/>
    <property type="project" value="TreeGrafter"/>
</dbReference>
<dbReference type="GO" id="GO:0032230">
    <property type="term" value="P:positive regulation of synaptic transmission, GABAergic"/>
    <property type="evidence" value="ECO:0007669"/>
    <property type="project" value="TreeGrafter"/>
</dbReference>
<dbReference type="FunFam" id="1.10.238.10:FF:000080">
    <property type="entry name" value="Sodium leak channel non-selective protein"/>
    <property type="match status" value="1"/>
</dbReference>
<feature type="compositionally biased region" description="Basic and acidic residues" evidence="1">
    <location>
        <begin position="228"/>
        <end position="240"/>
    </location>
</feature>
<feature type="region of interest" description="Disordered" evidence="1">
    <location>
        <begin position="303"/>
        <end position="334"/>
    </location>
</feature>